<dbReference type="SUPFAM" id="SSF46785">
    <property type="entry name" value="Winged helix' DNA-binding domain"/>
    <property type="match status" value="1"/>
</dbReference>
<evidence type="ECO:0000313" key="2">
    <source>
        <dbReference type="EMBL" id="GAA2139914.1"/>
    </source>
</evidence>
<organism evidence="2 3">
    <name type="scientific">Arthrobacter humicola</name>
    <dbReference type="NCBI Taxonomy" id="409291"/>
    <lineage>
        <taxon>Bacteria</taxon>
        <taxon>Bacillati</taxon>
        <taxon>Actinomycetota</taxon>
        <taxon>Actinomycetes</taxon>
        <taxon>Micrococcales</taxon>
        <taxon>Micrococcaceae</taxon>
        <taxon>Arthrobacter</taxon>
    </lineage>
</organism>
<accession>A0ABN2ZC10</accession>
<sequence>MPPRTHPSAPAGEPDPSRRNNLSLLTSLVHHHGVLSRAQLTRHTGLNRSTVGTLIGQLTSLGLVFETAPAGEGQVGRPSPEVHPSPSIAALAVNPEVDAVTIGLVSLGGKVQKKIRFETERIPSAREAVNIAAAVIAGMRSELDASYRITGIGMAVPGLVNRDDGIVRHAPHLGWRNEPVARMLSEATGYPCQAANDASLGAEAELIFGAGAGVGVGVGARPGNLIYLNGGASGVGGGIIADGQLLRGASGYAGELGHTFVRSGGTSCHCGATGCLETEVSQGRLLELAGLSSGDTADLEEALGNSNSAELSDEVARQLTYLGVALRNAVNIFNPDAIVLDGFLGTLHALAPGSLQAMLLSQAMDGPAGQAKIYRAALGSDLMMIGAAELAFTPFLADPAGLGTPAGTVPSPTSQTG</sequence>
<reference evidence="2 3" key="1">
    <citation type="journal article" date="2019" name="Int. J. Syst. Evol. Microbiol.">
        <title>The Global Catalogue of Microorganisms (GCM) 10K type strain sequencing project: providing services to taxonomists for standard genome sequencing and annotation.</title>
        <authorList>
            <consortium name="The Broad Institute Genomics Platform"/>
            <consortium name="The Broad Institute Genome Sequencing Center for Infectious Disease"/>
            <person name="Wu L."/>
            <person name="Ma J."/>
        </authorList>
    </citation>
    <scope>NUCLEOTIDE SEQUENCE [LARGE SCALE GENOMIC DNA]</scope>
    <source>
        <strain evidence="2 3">JCM 15921</strain>
    </source>
</reference>
<comment type="caution">
    <text evidence="2">The sequence shown here is derived from an EMBL/GenBank/DDBJ whole genome shotgun (WGS) entry which is preliminary data.</text>
</comment>
<proteinExistence type="inferred from homology"/>
<gene>
    <name evidence="2" type="ORF">GCM10009825_27240</name>
</gene>
<dbReference type="Gene3D" id="3.30.420.40">
    <property type="match status" value="2"/>
</dbReference>
<dbReference type="PANTHER" id="PTHR18964:SF149">
    <property type="entry name" value="BIFUNCTIONAL UDP-N-ACETYLGLUCOSAMINE 2-EPIMERASE_N-ACETYLMANNOSAMINE KINASE"/>
    <property type="match status" value="1"/>
</dbReference>
<dbReference type="Pfam" id="PF00480">
    <property type="entry name" value="ROK"/>
    <property type="match status" value="1"/>
</dbReference>
<dbReference type="SUPFAM" id="SSF53067">
    <property type="entry name" value="Actin-like ATPase domain"/>
    <property type="match status" value="1"/>
</dbReference>
<keyword evidence="3" id="KW-1185">Reference proteome</keyword>
<evidence type="ECO:0000313" key="3">
    <source>
        <dbReference type="Proteomes" id="UP001500102"/>
    </source>
</evidence>
<dbReference type="PANTHER" id="PTHR18964">
    <property type="entry name" value="ROK (REPRESSOR, ORF, KINASE) FAMILY"/>
    <property type="match status" value="1"/>
</dbReference>
<evidence type="ECO:0000256" key="1">
    <source>
        <dbReference type="ARBA" id="ARBA00006479"/>
    </source>
</evidence>
<dbReference type="Proteomes" id="UP001500102">
    <property type="component" value="Unassembled WGS sequence"/>
</dbReference>
<dbReference type="InterPro" id="IPR036390">
    <property type="entry name" value="WH_DNA-bd_sf"/>
</dbReference>
<dbReference type="EMBL" id="BAAAQB010000037">
    <property type="protein sequence ID" value="GAA2139914.1"/>
    <property type="molecule type" value="Genomic_DNA"/>
</dbReference>
<protein>
    <submittedName>
        <fullName evidence="2">ROK family transcriptional regulator</fullName>
    </submittedName>
</protein>
<comment type="similarity">
    <text evidence="1">Belongs to the ROK (NagC/XylR) family.</text>
</comment>
<dbReference type="Gene3D" id="1.10.10.10">
    <property type="entry name" value="Winged helix-like DNA-binding domain superfamily/Winged helix DNA-binding domain"/>
    <property type="match status" value="1"/>
</dbReference>
<dbReference type="InterPro" id="IPR000600">
    <property type="entry name" value="ROK"/>
</dbReference>
<dbReference type="InterPro" id="IPR036388">
    <property type="entry name" value="WH-like_DNA-bd_sf"/>
</dbReference>
<name>A0ABN2ZC10_9MICC</name>
<dbReference type="InterPro" id="IPR043129">
    <property type="entry name" value="ATPase_NBD"/>
</dbReference>